<dbReference type="PROSITE" id="PS00622">
    <property type="entry name" value="HTH_LUXR_1"/>
    <property type="match status" value="1"/>
</dbReference>
<dbReference type="eggNOG" id="COG2197">
    <property type="taxonomic scope" value="Bacteria"/>
</dbReference>
<dbReference type="AlphaFoldDB" id="E1QIW9"/>
<keyword evidence="3" id="KW-0804">Transcription</keyword>
<feature type="coiled-coil region" evidence="4">
    <location>
        <begin position="7"/>
        <end position="69"/>
    </location>
</feature>
<gene>
    <name evidence="6" type="ordered locus">Deba_2147</name>
</gene>
<dbReference type="PROSITE" id="PS50043">
    <property type="entry name" value="HTH_LUXR_2"/>
    <property type="match status" value="1"/>
</dbReference>
<dbReference type="InterPro" id="IPR016032">
    <property type="entry name" value="Sig_transdc_resp-reg_C-effctor"/>
</dbReference>
<dbReference type="GO" id="GO:0003677">
    <property type="term" value="F:DNA binding"/>
    <property type="evidence" value="ECO:0007669"/>
    <property type="project" value="UniProtKB-KW"/>
</dbReference>
<reference evidence="6 7" key="1">
    <citation type="journal article" date="2010" name="Stand. Genomic Sci.">
        <title>Complete genome sequence of Desulfarculus baarsii type strain (2st14).</title>
        <authorList>
            <person name="Sun H."/>
            <person name="Spring S."/>
            <person name="Lapidus A."/>
            <person name="Davenport K."/>
            <person name="Del Rio T.G."/>
            <person name="Tice H."/>
            <person name="Nolan M."/>
            <person name="Copeland A."/>
            <person name="Cheng J.F."/>
            <person name="Lucas S."/>
            <person name="Tapia R."/>
            <person name="Goodwin L."/>
            <person name="Pitluck S."/>
            <person name="Ivanova N."/>
            <person name="Pagani I."/>
            <person name="Mavromatis K."/>
            <person name="Ovchinnikova G."/>
            <person name="Pati A."/>
            <person name="Chen A."/>
            <person name="Palaniappan K."/>
            <person name="Hauser L."/>
            <person name="Chang Y.J."/>
            <person name="Jeffries C.D."/>
            <person name="Detter J.C."/>
            <person name="Han C."/>
            <person name="Rohde M."/>
            <person name="Brambilla E."/>
            <person name="Goker M."/>
            <person name="Woyke T."/>
            <person name="Bristow J."/>
            <person name="Eisen J.A."/>
            <person name="Markowitz V."/>
            <person name="Hugenholtz P."/>
            <person name="Kyrpides N.C."/>
            <person name="Klenk H.P."/>
            <person name="Land M."/>
        </authorList>
    </citation>
    <scope>NUCLEOTIDE SEQUENCE [LARGE SCALE GENOMIC DNA]</scope>
    <source>
        <strain evidence="7">ATCC 33931 / DSM 2075 / LMG 7858 / VKM B-1802 / 2st14</strain>
    </source>
</reference>
<dbReference type="Proteomes" id="UP000009047">
    <property type="component" value="Chromosome"/>
</dbReference>
<evidence type="ECO:0000256" key="3">
    <source>
        <dbReference type="ARBA" id="ARBA00023163"/>
    </source>
</evidence>
<evidence type="ECO:0000259" key="5">
    <source>
        <dbReference type="PROSITE" id="PS50043"/>
    </source>
</evidence>
<dbReference type="Pfam" id="PF00196">
    <property type="entry name" value="GerE"/>
    <property type="match status" value="1"/>
</dbReference>
<sequence length="221" mass="24658">MEAEQKIAKLQQVVQGLHGKLDSLRQAHEQLLEQHQALHGALAAKTAHIERLQNQLALGQQHMEQLKSRQDELTKTLLANNKALTILASSLESMRLESEQGMARRIQALTLPILERLGRDDRMGRLRDELRVVVEELEDLAAGIGDGEGLLGRLTVSERRIAAMIKSGMSSKQIAANLNISLDTVKTHRRNIRRKLRINDAGASLRGFLQARVGRLEGHDD</sequence>
<keyword evidence="7" id="KW-1185">Reference proteome</keyword>
<feature type="domain" description="HTH luxR-type" evidence="5">
    <location>
        <begin position="147"/>
        <end position="211"/>
    </location>
</feature>
<evidence type="ECO:0000313" key="6">
    <source>
        <dbReference type="EMBL" id="ADK85512.1"/>
    </source>
</evidence>
<keyword evidence="2" id="KW-0238">DNA-binding</keyword>
<evidence type="ECO:0000256" key="2">
    <source>
        <dbReference type="ARBA" id="ARBA00023125"/>
    </source>
</evidence>
<dbReference type="KEGG" id="dbr:Deba_2147"/>
<dbReference type="InterPro" id="IPR036388">
    <property type="entry name" value="WH-like_DNA-bd_sf"/>
</dbReference>
<name>E1QIW9_DESB2</name>
<accession>E1QIW9</accession>
<dbReference type="PRINTS" id="PR00038">
    <property type="entry name" value="HTHLUXR"/>
</dbReference>
<dbReference type="CDD" id="cd06170">
    <property type="entry name" value="LuxR_C_like"/>
    <property type="match status" value="1"/>
</dbReference>
<dbReference type="STRING" id="644282.Deba_2147"/>
<dbReference type="EMBL" id="CP002085">
    <property type="protein sequence ID" value="ADK85512.1"/>
    <property type="molecule type" value="Genomic_DNA"/>
</dbReference>
<dbReference type="SUPFAM" id="SSF46894">
    <property type="entry name" value="C-terminal effector domain of the bipartite response regulators"/>
    <property type="match status" value="1"/>
</dbReference>
<dbReference type="Gene3D" id="1.10.10.10">
    <property type="entry name" value="Winged helix-like DNA-binding domain superfamily/Winged helix DNA-binding domain"/>
    <property type="match status" value="1"/>
</dbReference>
<dbReference type="PANTHER" id="PTHR44688">
    <property type="entry name" value="DNA-BINDING TRANSCRIPTIONAL ACTIVATOR DEVR_DOSR"/>
    <property type="match status" value="1"/>
</dbReference>
<dbReference type="PANTHER" id="PTHR44688:SF16">
    <property type="entry name" value="DNA-BINDING TRANSCRIPTIONAL ACTIVATOR DEVR_DOSR"/>
    <property type="match status" value="1"/>
</dbReference>
<evidence type="ECO:0000256" key="4">
    <source>
        <dbReference type="SAM" id="Coils"/>
    </source>
</evidence>
<dbReference type="SMART" id="SM00421">
    <property type="entry name" value="HTH_LUXR"/>
    <property type="match status" value="1"/>
</dbReference>
<keyword evidence="1" id="KW-0805">Transcription regulation</keyword>
<dbReference type="GO" id="GO:0006355">
    <property type="term" value="P:regulation of DNA-templated transcription"/>
    <property type="evidence" value="ECO:0007669"/>
    <property type="project" value="InterPro"/>
</dbReference>
<evidence type="ECO:0000256" key="1">
    <source>
        <dbReference type="ARBA" id="ARBA00023015"/>
    </source>
</evidence>
<organism evidence="6 7">
    <name type="scientific">Desulfarculus baarsii (strain ATCC 33931 / DSM 2075 / LMG 7858 / VKM B-1802 / 2st14)</name>
    <dbReference type="NCBI Taxonomy" id="644282"/>
    <lineage>
        <taxon>Bacteria</taxon>
        <taxon>Pseudomonadati</taxon>
        <taxon>Thermodesulfobacteriota</taxon>
        <taxon>Desulfarculia</taxon>
        <taxon>Desulfarculales</taxon>
        <taxon>Desulfarculaceae</taxon>
        <taxon>Desulfarculus</taxon>
    </lineage>
</organism>
<dbReference type="HOGENOM" id="CLU_1248960_0_0_7"/>
<dbReference type="InterPro" id="IPR000792">
    <property type="entry name" value="Tscrpt_reg_LuxR_C"/>
</dbReference>
<proteinExistence type="predicted"/>
<protein>
    <submittedName>
        <fullName evidence="6">Transcriptional regulator, LuxR family</fullName>
    </submittedName>
</protein>
<keyword evidence="4" id="KW-0175">Coiled coil</keyword>
<evidence type="ECO:0000313" key="7">
    <source>
        <dbReference type="Proteomes" id="UP000009047"/>
    </source>
</evidence>